<dbReference type="Gene3D" id="1.20.1500.10">
    <property type="entry name" value="YheA/YmcA-like"/>
    <property type="match status" value="1"/>
</dbReference>
<gene>
    <name evidence="3" type="ORF">B0H94_101177</name>
</gene>
<dbReference type="SUPFAM" id="SSF158622">
    <property type="entry name" value="YheA/YmcA-like"/>
    <property type="match status" value="1"/>
</dbReference>
<dbReference type="InterPro" id="IPR052767">
    <property type="entry name" value="Bact_com_dev_regulator"/>
</dbReference>
<dbReference type="Pfam" id="PF06133">
    <property type="entry name" value="Com_YlbF"/>
    <property type="match status" value="1"/>
</dbReference>
<accession>A0A2P8HYH9</accession>
<dbReference type="OrthoDB" id="2167788at2"/>
<keyword evidence="1" id="KW-0175">Coiled coil</keyword>
<evidence type="ECO:0000313" key="3">
    <source>
        <dbReference type="EMBL" id="PSL51267.1"/>
    </source>
</evidence>
<dbReference type="RefSeq" id="WP_106587344.1">
    <property type="nucleotide sequence ID" value="NZ_PYAV01000001.1"/>
</dbReference>
<protein>
    <submittedName>
        <fullName evidence="3">Cell fate (Sporulation/competence/biofilm development) regulator YmcA (YheA/YmcA/DUF963 family)</fullName>
    </submittedName>
</protein>
<feature type="region of interest" description="Disordered" evidence="2">
    <location>
        <begin position="121"/>
        <end position="143"/>
    </location>
</feature>
<dbReference type="PIRSF" id="PIRSF021287">
    <property type="entry name" value="Biofilm_formation_YmcA"/>
    <property type="match status" value="1"/>
</dbReference>
<feature type="coiled-coil region" evidence="1">
    <location>
        <begin position="37"/>
        <end position="83"/>
    </location>
</feature>
<dbReference type="AlphaFoldDB" id="A0A2P8HYH9"/>
<dbReference type="InterPro" id="IPR016783">
    <property type="entry name" value="Biofilm_formation_YmcA"/>
</dbReference>
<comment type="caution">
    <text evidence="3">The sequence shown here is derived from an EMBL/GenBank/DDBJ whole genome shotgun (WGS) entry which is preliminary data.</text>
</comment>
<proteinExistence type="predicted"/>
<sequence>MSEAKYTRKDIVEEARNLGKMMAETEEVAFFKEAEAKINQNIKVQELIKKIKDKQKQAVNLKHYNKTEALRKAEAELEQLHEEIEAIPIVQEFQQSQRTVNDMLQLVSTTVSNSITDEIIESTGGDQLKGQTGPNPFHELRTR</sequence>
<keyword evidence="4" id="KW-1185">Reference proteome</keyword>
<dbReference type="PANTHER" id="PTHR38448:SF1">
    <property type="entry name" value="YLBF FAMILY REGULATOR"/>
    <property type="match status" value="1"/>
</dbReference>
<dbReference type="InterPro" id="IPR010368">
    <property type="entry name" value="Com_YlbF"/>
</dbReference>
<organism evidence="3 4">
    <name type="scientific">Salsuginibacillus halophilus</name>
    <dbReference type="NCBI Taxonomy" id="517424"/>
    <lineage>
        <taxon>Bacteria</taxon>
        <taxon>Bacillati</taxon>
        <taxon>Bacillota</taxon>
        <taxon>Bacilli</taxon>
        <taxon>Bacillales</taxon>
        <taxon>Bacillaceae</taxon>
        <taxon>Salsuginibacillus</taxon>
    </lineage>
</organism>
<evidence type="ECO:0000256" key="2">
    <source>
        <dbReference type="SAM" id="MobiDB-lite"/>
    </source>
</evidence>
<dbReference type="InterPro" id="IPR023378">
    <property type="entry name" value="YheA/YmcA-like_dom_sf"/>
</dbReference>
<reference evidence="3 4" key="1">
    <citation type="submission" date="2018-03" db="EMBL/GenBank/DDBJ databases">
        <title>Genomic Encyclopedia of Type Strains, Phase III (KMG-III): the genomes of soil and plant-associated and newly described type strains.</title>
        <authorList>
            <person name="Whitman W."/>
        </authorList>
    </citation>
    <scope>NUCLEOTIDE SEQUENCE [LARGE SCALE GENOMIC DNA]</scope>
    <source>
        <strain evidence="3 4">CGMCC 1.07653</strain>
    </source>
</reference>
<dbReference type="PANTHER" id="PTHR38448">
    <property type="entry name" value="REGULATORY PROTEIN YLBF-RELATED"/>
    <property type="match status" value="1"/>
</dbReference>
<evidence type="ECO:0000313" key="4">
    <source>
        <dbReference type="Proteomes" id="UP000242310"/>
    </source>
</evidence>
<dbReference type="EMBL" id="PYAV01000001">
    <property type="protein sequence ID" value="PSL51267.1"/>
    <property type="molecule type" value="Genomic_DNA"/>
</dbReference>
<evidence type="ECO:0000256" key="1">
    <source>
        <dbReference type="SAM" id="Coils"/>
    </source>
</evidence>
<name>A0A2P8HYH9_9BACI</name>
<dbReference type="Proteomes" id="UP000242310">
    <property type="component" value="Unassembled WGS sequence"/>
</dbReference>